<dbReference type="SMART" id="SM00231">
    <property type="entry name" value="FA58C"/>
    <property type="match status" value="1"/>
</dbReference>
<dbReference type="GO" id="GO:0005509">
    <property type="term" value="F:calcium ion binding"/>
    <property type="evidence" value="ECO:0007669"/>
    <property type="project" value="UniProtKB-UniRule"/>
</dbReference>
<keyword evidence="6" id="KW-0677">Repeat</keyword>
<dbReference type="InterPro" id="IPR028974">
    <property type="entry name" value="TSP_type-3_rpt"/>
</dbReference>
<feature type="domain" description="EGF-like" evidence="17">
    <location>
        <begin position="1733"/>
        <end position="1774"/>
    </location>
</feature>
<dbReference type="Gene3D" id="3.80.10.10">
    <property type="entry name" value="Ribonuclease Inhibitor"/>
    <property type="match status" value="3"/>
</dbReference>
<evidence type="ECO:0000256" key="15">
    <source>
        <dbReference type="SAM" id="MobiDB-lite"/>
    </source>
</evidence>
<dbReference type="FunFam" id="3.80.10.10:FF:001360">
    <property type="entry name" value="Uncharacterized protein"/>
    <property type="match status" value="1"/>
</dbReference>
<dbReference type="Pfam" id="PF13855">
    <property type="entry name" value="LRR_8"/>
    <property type="match status" value="1"/>
</dbReference>
<evidence type="ECO:0000256" key="2">
    <source>
        <dbReference type="ARBA" id="ARBA00009456"/>
    </source>
</evidence>
<dbReference type="InterPro" id="IPR032675">
    <property type="entry name" value="LRR_dom_sf"/>
</dbReference>
<dbReference type="SMART" id="SM00369">
    <property type="entry name" value="LRR_TYP"/>
    <property type="match status" value="7"/>
</dbReference>
<feature type="compositionally biased region" description="Low complexity" evidence="15">
    <location>
        <begin position="906"/>
        <end position="922"/>
    </location>
</feature>
<evidence type="ECO:0000313" key="21">
    <source>
        <dbReference type="Proteomes" id="UP001634394"/>
    </source>
</evidence>
<dbReference type="SMART" id="SM00181">
    <property type="entry name" value="EGF"/>
    <property type="match status" value="4"/>
</dbReference>
<keyword evidence="10" id="KW-1015">Disulfide bond</keyword>
<dbReference type="FunFam" id="4.10.1080.10:FF:000002">
    <property type="entry name" value="Thrombospondin 3"/>
    <property type="match status" value="1"/>
</dbReference>
<dbReference type="PROSITE" id="PS01286">
    <property type="entry name" value="FA58C_2"/>
    <property type="match status" value="1"/>
</dbReference>
<dbReference type="SMART" id="SM00560">
    <property type="entry name" value="LamGL"/>
    <property type="match status" value="1"/>
</dbReference>
<dbReference type="InterPro" id="IPR008979">
    <property type="entry name" value="Galactose-bd-like_sf"/>
</dbReference>
<dbReference type="Pfam" id="PF02412">
    <property type="entry name" value="TSP_3"/>
    <property type="match status" value="6"/>
</dbReference>
<dbReference type="InterPro" id="IPR006558">
    <property type="entry name" value="LamG-like"/>
</dbReference>
<dbReference type="CDD" id="cd00185">
    <property type="entry name" value="TNFRSF"/>
    <property type="match status" value="1"/>
</dbReference>
<dbReference type="PROSITE" id="PS51234">
    <property type="entry name" value="TSP3"/>
    <property type="match status" value="2"/>
</dbReference>
<feature type="domain" description="TSP C-terminal" evidence="19">
    <location>
        <begin position="2041"/>
        <end position="2252"/>
    </location>
</feature>
<dbReference type="Gene3D" id="2.60.120.260">
    <property type="entry name" value="Galactose-binding domain-like"/>
    <property type="match status" value="1"/>
</dbReference>
<dbReference type="InterPro" id="IPR011641">
    <property type="entry name" value="Tyr-kin_ephrin_A/B_rcpt-like"/>
</dbReference>
<dbReference type="EMBL" id="JBJQND010000017">
    <property type="protein sequence ID" value="KAL3841579.1"/>
    <property type="molecule type" value="Genomic_DNA"/>
</dbReference>
<keyword evidence="8" id="KW-0130">Cell adhesion</keyword>
<dbReference type="PROSITE" id="PS51450">
    <property type="entry name" value="LRR"/>
    <property type="match status" value="2"/>
</dbReference>
<dbReference type="PANTHER" id="PTHR10199">
    <property type="entry name" value="THROMBOSPONDIN"/>
    <property type="match status" value="1"/>
</dbReference>
<evidence type="ECO:0000256" key="10">
    <source>
        <dbReference type="ARBA" id="ARBA00023157"/>
    </source>
</evidence>
<dbReference type="InterPro" id="IPR013320">
    <property type="entry name" value="ConA-like_dom_sf"/>
</dbReference>
<dbReference type="PROSITE" id="PS00232">
    <property type="entry name" value="CADHERIN_1"/>
    <property type="match status" value="1"/>
</dbReference>
<feature type="region of interest" description="Disordered" evidence="15">
    <location>
        <begin position="891"/>
        <end position="922"/>
    </location>
</feature>
<dbReference type="SUPFAM" id="SSF57196">
    <property type="entry name" value="EGF/Laminin"/>
    <property type="match status" value="1"/>
</dbReference>
<sequence>LYLQGNDIAYIEGEAFSNVSGNTLNIGRNKIRWLEPYSFRSVRFNAFDLSNMYVTELPSFAFKDITATYFYLNDGLIQNVSKEAFSGVYGHELRLERNPISHLESYAFNRVSFYIFNMPNMYFTHLPNFVFNDVTGNYLYLTNGHIENISTEAFSNVSGNELHLEGNPIKHLEQYAFKSVHFVNLIYLNGMLLTEIPSFAFYNVLTNYMYVNDGQLQTVQKEAFFDVHVLNLYLQNNKISTLSVPMFGGGSTIGDYLNMSYNGLRNINVDGFANVTVNRIDLSHNNLVIYPTALKRINPWIINLTSNQISRIPDTSFDGKISLRYLYLENNDISIIQRGLLSPLSNLVILNLNSNDIETIDESALENLHGLKSLLLSNNVITHLPYLGSMNGDVSINLTSNPIETMDIAAFKDIPRLVNINLTNILLSCQCQVLNAMLAIVNSNVVGGNCATPAQASGVSFATVDAAKPYYFKNVVNTVFQCTGENVTVIASAPYEILVEWSNPEKTYAWQTNLIHTMTTTPSDSTTVFTSTTVSLSFRTTDNFTYNSSLETDSNFTTTSSALYILHLNFSITCISKTAAALHKLIVIFDDKVTRHKHSFTQADGVQAGTTYQCSIQMGIAGVISAKSNPVFVTTPDVNANKPSDPSDLKLIITYYDFSKDHGDFDGKSGLSVPTPTYIPSPYGAWLAISSSPMSDTFSAWYRYVPGTNYEILSNINLALIETNKYRYWSDTFYPLDSQGYGSEATKDCSGVLHNFGFTSAIRAGLKFTGTELITIGGGEAVWVFINRILLVQYFQDWSSTTTKCLRIDLAPAAKEGGGTLLPEIGDIVNGSCSNLIPLSSSVVELDLDVGEAYHFDVFHAEVMPCSSSLFLEVENGHFITGVNHSSNALYSTESPAPSTVRENGSLSSSNTLNSTSPSSSAFTTTTIATSLYDQSSTSPNQLPSSINNANTSAINSTKMELPLDYVVKIPEDFHVNGIVETVHLVDVFSVGPTYEVILFQGNEGRHFMLKNNTDENIAAALPPPPISYTYTTVPGTNISYVACDGPASVQAELNDPTPQRFLSNTTSMLLTLATSVDRESVDRYDLALIVVDTGTSLTGTIVVTVKIQDINDNCPDVGEHIRNLTPTPVLRTEPIDDINSTDADIGNNAELKYFIQSTVIRPPVEFNRSLDLWHQVYTNTSIARFSVVAIDNGNPPRGTPVYYNITLDNSCLVDVEYGPIEYSFLMDNNTGETFLRTPKYWVHLYDCKDYLGISSGRVRDDQLSASSSEYDTSGPEHARLNAMSDSYGNYTGGWVAKSNDPDPYYQVDMKEPYKFTKIHLQGRQDAQMFVTNFSISYSDDERTGFTWYYNDLNQSTFIGNTEWSSTDIVTVDLVPPIFSWIIRIHPRTWVGGISLRLEISGCSQAKQLFFDTTCVRCYTSYYCEGDGLMKPCGRCDPPQENSTCGRNPTEHSFGLASECTTCPLGWICHDGYASICPENHYAVCSDTFCSDNCTKCEPGTVCRDGIRYVCDVGTFANRSSRFCDVCQPGTYQNFKGQSECMKCPAGSYSSSRKDHCERCQDMKTYSAGDGMGCTPCINVTECPCMAENKCFKGTMCYNLGNRSYECGSCPDGFEGDGINCVDTDECNLYSPCWNASACINTSPGYQCMACPFGYTSTYEDAISWNISRRVFRLGNKKYATVQKQMCEDVNECLLDNVKCEADLHCINTLGSFRCVLCEPGYIWDPVKTSCEPGNFCALGAWTCDKSASCLYIAPGKYRCECNAGYAGNGKLCYRDSDNDGYPDKSLPCTDWGCKRDNCVVVANSNQEDADGDQIGDDCDTDDDNDYIYDESDNCRTVANKDQQDTDKDGIGDACDNCPSMPNSYQTDTDVDGNGDACDADIDGDGVDNSVDNCPLVSNPQQRDIGDGDGVGDACDNCPNVSNSNQEDTNDNRYGDACDAVAGLSKDKDGDSILDFMDNCQDVANADQCDTDMDGTGDLCDVDIDNDGCLDDNCPFVDVPQEDLNGNGIGDGCELDMDADGVMDSDDTCPHNIYINTTSFADYFTVNLYPGLTTPLPIWTVKGNGKEVQQLNARSMMPTILIGNQEYGEINYKGTWYVNGDETVEDYIGFVFGYTSNRKFYAVIWKREYTNYAYQAGTKGVQIKLINSNVGLGATFAGALWHSSDTSGQVTLLWQDPDLNGWEPKNSYKWNLIHKPSLGYIRLWLYQKETLIVDSGPVYDNTIKGGRVGVLQFGAFPVTWSNLQVYCLEYANKGLQLDGNDDYVNVGNIIELKMNESFTIELWVYLQNGSKSHPIACTGDSSVCLYVNTSSLTGFYGGTVISSSNTLETHRWYSISYKYSLGDVLLSLFINGTKVADKTTSIIDWANKTEENMTLYLGRDKTIFMQGIIDKVRIYDVALSDSEILSHVKLPNLFRSTLQGYASVEFEMQEETGSFTLLNSGILNITGKLYGEPKFVTVNNYWIIEIDLNFILFSTNYWIIEIDLNFILFSTNQITSLQDNVQFKIAHPEN</sequence>
<dbReference type="SUPFAM" id="SSF57184">
    <property type="entry name" value="Growth factor receptor domain"/>
    <property type="match status" value="1"/>
</dbReference>
<dbReference type="SMART" id="SM00179">
    <property type="entry name" value="EGF_CA"/>
    <property type="match status" value="3"/>
</dbReference>
<dbReference type="Gene3D" id="2.10.25.10">
    <property type="entry name" value="Laminin"/>
    <property type="match status" value="4"/>
</dbReference>
<evidence type="ECO:0000256" key="1">
    <source>
        <dbReference type="ARBA" id="ARBA00004370"/>
    </source>
</evidence>
<dbReference type="CDD" id="cd00057">
    <property type="entry name" value="FA58C"/>
    <property type="match status" value="1"/>
</dbReference>
<keyword evidence="11" id="KW-0325">Glycoprotein</keyword>
<evidence type="ECO:0000256" key="6">
    <source>
        <dbReference type="ARBA" id="ARBA00022737"/>
    </source>
</evidence>
<gene>
    <name evidence="20" type="ORF">ACJMK2_019700</name>
</gene>
<dbReference type="Gene3D" id="2.10.50.10">
    <property type="entry name" value="Tumor Necrosis Factor Receptor, subunit A, domain 2"/>
    <property type="match status" value="1"/>
</dbReference>
<dbReference type="PANTHER" id="PTHR10199:SF110">
    <property type="entry name" value="TSP C-TERMINAL DOMAIN-CONTAINING PROTEIN"/>
    <property type="match status" value="1"/>
</dbReference>
<dbReference type="InterPro" id="IPR015919">
    <property type="entry name" value="Cadherin-like_sf"/>
</dbReference>
<dbReference type="InterPro" id="IPR017897">
    <property type="entry name" value="Thrombospondin_3_rpt"/>
</dbReference>
<feature type="domain" description="EGF-like" evidence="17">
    <location>
        <begin position="1623"/>
        <end position="1661"/>
    </location>
</feature>
<evidence type="ECO:0000256" key="8">
    <source>
        <dbReference type="ARBA" id="ARBA00022889"/>
    </source>
</evidence>
<evidence type="ECO:0000259" key="16">
    <source>
        <dbReference type="PROSITE" id="PS50022"/>
    </source>
</evidence>
<dbReference type="FunFam" id="4.10.1080.10:FF:000001">
    <property type="entry name" value="Thrombospondin 3"/>
    <property type="match status" value="1"/>
</dbReference>
<evidence type="ECO:0000313" key="20">
    <source>
        <dbReference type="EMBL" id="KAL3841579.1"/>
    </source>
</evidence>
<name>A0ABD3TWT0_SINWO</name>
<dbReference type="InterPro" id="IPR020894">
    <property type="entry name" value="Cadherin_CS"/>
</dbReference>
<evidence type="ECO:0000256" key="11">
    <source>
        <dbReference type="ARBA" id="ARBA00023180"/>
    </source>
</evidence>
<organism evidence="20 21">
    <name type="scientific">Sinanodonta woodiana</name>
    <name type="common">Chinese pond mussel</name>
    <name type="synonym">Anodonta woodiana</name>
    <dbReference type="NCBI Taxonomy" id="1069815"/>
    <lineage>
        <taxon>Eukaryota</taxon>
        <taxon>Metazoa</taxon>
        <taxon>Spiralia</taxon>
        <taxon>Lophotrochozoa</taxon>
        <taxon>Mollusca</taxon>
        <taxon>Bivalvia</taxon>
        <taxon>Autobranchia</taxon>
        <taxon>Heteroconchia</taxon>
        <taxon>Palaeoheterodonta</taxon>
        <taxon>Unionida</taxon>
        <taxon>Unionoidea</taxon>
        <taxon>Unionidae</taxon>
        <taxon>Unioninae</taxon>
        <taxon>Sinanodonta</taxon>
    </lineage>
</organism>
<keyword evidence="21" id="KW-1185">Reference proteome</keyword>
<dbReference type="PROSITE" id="PS50022">
    <property type="entry name" value="FA58C_3"/>
    <property type="match status" value="1"/>
</dbReference>
<dbReference type="SMART" id="SM01411">
    <property type="entry name" value="Ephrin_rec_like"/>
    <property type="match status" value="2"/>
</dbReference>
<dbReference type="CDD" id="cd11304">
    <property type="entry name" value="Cadherin_repeat"/>
    <property type="match status" value="2"/>
</dbReference>
<dbReference type="Pfam" id="PF07645">
    <property type="entry name" value="EGF_CA"/>
    <property type="match status" value="2"/>
</dbReference>
<evidence type="ECO:0000256" key="7">
    <source>
        <dbReference type="ARBA" id="ARBA00022837"/>
    </source>
</evidence>
<dbReference type="SMART" id="SM00112">
    <property type="entry name" value="CA"/>
    <property type="match status" value="2"/>
</dbReference>
<accession>A0ABD3TWT0</accession>
<dbReference type="InterPro" id="IPR003591">
    <property type="entry name" value="Leu-rich_rpt_typical-subtyp"/>
</dbReference>
<dbReference type="Gene3D" id="2.60.40.60">
    <property type="entry name" value="Cadherins"/>
    <property type="match status" value="1"/>
</dbReference>
<dbReference type="FunFam" id="2.10.25.10:FF:000038">
    <property type="entry name" value="Fibrillin 2"/>
    <property type="match status" value="1"/>
</dbReference>
<comment type="similarity">
    <text evidence="2">Belongs to the thrombospondin family.</text>
</comment>
<feature type="compositionally biased region" description="Polar residues" evidence="15">
    <location>
        <begin position="891"/>
        <end position="905"/>
    </location>
</feature>
<dbReference type="InterPro" id="IPR001881">
    <property type="entry name" value="EGF-like_Ca-bd_dom"/>
</dbReference>
<dbReference type="InterPro" id="IPR001611">
    <property type="entry name" value="Leu-rich_rpt"/>
</dbReference>
<keyword evidence="7 12" id="KW-0106">Calcium</keyword>
<keyword evidence="5" id="KW-0732">Signal</keyword>
<evidence type="ECO:0000256" key="4">
    <source>
        <dbReference type="ARBA" id="ARBA00022614"/>
    </source>
</evidence>
<evidence type="ECO:0000256" key="13">
    <source>
        <dbReference type="PROSITE-ProRule" id="PRU00076"/>
    </source>
</evidence>
<dbReference type="InterPro" id="IPR049883">
    <property type="entry name" value="NOTCH1_EGF-like"/>
</dbReference>
<dbReference type="InterPro" id="IPR018097">
    <property type="entry name" value="EGF_Ca-bd_CS"/>
</dbReference>
<keyword evidence="3 13" id="KW-0245">EGF-like domain</keyword>
<evidence type="ECO:0000256" key="5">
    <source>
        <dbReference type="ARBA" id="ARBA00022729"/>
    </source>
</evidence>
<dbReference type="PROSITE" id="PS50026">
    <property type="entry name" value="EGF_3"/>
    <property type="match status" value="2"/>
</dbReference>
<keyword evidence="4" id="KW-0433">Leucine-rich repeat</keyword>
<evidence type="ECO:0000259" key="19">
    <source>
        <dbReference type="PROSITE" id="PS51236"/>
    </source>
</evidence>
<dbReference type="InterPro" id="IPR008859">
    <property type="entry name" value="Thrombospondin_C"/>
</dbReference>
<dbReference type="FunFam" id="4.10.1080.10:FF:000004">
    <property type="entry name" value="Cartilage oligomeric matrix protein"/>
    <property type="match status" value="1"/>
</dbReference>
<dbReference type="InterPro" id="IPR002126">
    <property type="entry name" value="Cadherin-like_dom"/>
</dbReference>
<dbReference type="InterPro" id="IPR000742">
    <property type="entry name" value="EGF"/>
</dbReference>
<dbReference type="SUPFAM" id="SSF49785">
    <property type="entry name" value="Galactose-binding domain-like"/>
    <property type="match status" value="1"/>
</dbReference>
<protein>
    <recommendedName>
        <fullName evidence="22">Staphylococcus aureus surface protein A</fullName>
    </recommendedName>
</protein>
<comment type="caution">
    <text evidence="13">Lacks conserved residue(s) required for the propagation of feature annotation.</text>
</comment>
<dbReference type="Gene3D" id="2.60.120.200">
    <property type="match status" value="2"/>
</dbReference>
<dbReference type="Pfam" id="PF05735">
    <property type="entry name" value="TSP_C"/>
    <property type="match status" value="1"/>
</dbReference>
<dbReference type="SUPFAM" id="SSF49313">
    <property type="entry name" value="Cadherin-like"/>
    <property type="match status" value="1"/>
</dbReference>
<evidence type="ECO:0000259" key="18">
    <source>
        <dbReference type="PROSITE" id="PS50268"/>
    </source>
</evidence>
<reference evidence="20 21" key="1">
    <citation type="submission" date="2024-11" db="EMBL/GenBank/DDBJ databases">
        <title>Chromosome-level genome assembly of the freshwater bivalve Anodonta woodiana.</title>
        <authorList>
            <person name="Chen X."/>
        </authorList>
    </citation>
    <scope>NUCLEOTIDE SEQUENCE [LARGE SCALE GENOMIC DNA]</scope>
    <source>
        <strain evidence="20">MN2024</strain>
        <tissue evidence="20">Gills</tissue>
    </source>
</reference>
<dbReference type="InterPro" id="IPR009030">
    <property type="entry name" value="Growth_fac_rcpt_cys_sf"/>
</dbReference>
<feature type="domain" description="F5/8 type C" evidence="16">
    <location>
        <begin position="1248"/>
        <end position="1403"/>
    </location>
</feature>
<dbReference type="CDD" id="cd00054">
    <property type="entry name" value="EGF_CA"/>
    <property type="match status" value="2"/>
</dbReference>
<evidence type="ECO:0000259" key="17">
    <source>
        <dbReference type="PROSITE" id="PS50026"/>
    </source>
</evidence>
<dbReference type="Pfam" id="PF00754">
    <property type="entry name" value="F5_F8_type_C"/>
    <property type="match status" value="1"/>
</dbReference>
<dbReference type="SUPFAM" id="SSF49899">
    <property type="entry name" value="Concanavalin A-like lectins/glucanases"/>
    <property type="match status" value="2"/>
</dbReference>
<dbReference type="InterPro" id="IPR003367">
    <property type="entry name" value="Thrombospondin_3-like_rpt"/>
</dbReference>
<dbReference type="GO" id="GO:0007155">
    <property type="term" value="P:cell adhesion"/>
    <property type="evidence" value="ECO:0007669"/>
    <property type="project" value="UniProtKB-KW"/>
</dbReference>
<evidence type="ECO:0008006" key="22">
    <source>
        <dbReference type="Google" id="ProtNLM"/>
    </source>
</evidence>
<dbReference type="Proteomes" id="UP001634394">
    <property type="component" value="Unassembled WGS sequence"/>
</dbReference>
<comment type="subcellular location">
    <subcellularLocation>
        <location evidence="1">Membrane</location>
    </subcellularLocation>
</comment>
<evidence type="ECO:0000256" key="14">
    <source>
        <dbReference type="PROSITE-ProRule" id="PRU00634"/>
    </source>
</evidence>
<feature type="non-terminal residue" evidence="20">
    <location>
        <position position="1"/>
    </location>
</feature>
<dbReference type="PROSITE" id="PS01186">
    <property type="entry name" value="EGF_2"/>
    <property type="match status" value="1"/>
</dbReference>
<dbReference type="Pfam" id="PF13385">
    <property type="entry name" value="Laminin_G_3"/>
    <property type="match status" value="1"/>
</dbReference>
<keyword evidence="9" id="KW-0472">Membrane</keyword>
<dbReference type="PROSITE" id="PS01187">
    <property type="entry name" value="EGF_CA"/>
    <property type="match status" value="2"/>
</dbReference>
<dbReference type="PROSITE" id="PS50268">
    <property type="entry name" value="CADHERIN_2"/>
    <property type="match status" value="1"/>
</dbReference>
<feature type="domain" description="Cadherin" evidence="18">
    <location>
        <begin position="1014"/>
        <end position="1118"/>
    </location>
</feature>
<dbReference type="SUPFAM" id="SSF103647">
    <property type="entry name" value="TSP type-3 repeat"/>
    <property type="match status" value="3"/>
</dbReference>
<feature type="repeat" description="TSP type-3" evidence="14">
    <location>
        <begin position="1808"/>
        <end position="1843"/>
    </location>
</feature>
<dbReference type="Gene3D" id="4.10.1080.10">
    <property type="entry name" value="TSP type-3 repeat"/>
    <property type="match status" value="2"/>
</dbReference>
<dbReference type="GO" id="GO:0016020">
    <property type="term" value="C:membrane"/>
    <property type="evidence" value="ECO:0007669"/>
    <property type="project" value="UniProtKB-SubCell"/>
</dbReference>
<comment type="caution">
    <text evidence="20">The sequence shown here is derived from an EMBL/GenBank/DDBJ whole genome shotgun (WGS) entry which is preliminary data.</text>
</comment>
<evidence type="ECO:0000256" key="3">
    <source>
        <dbReference type="ARBA" id="ARBA00022536"/>
    </source>
</evidence>
<feature type="repeat" description="TSP type-3" evidence="14">
    <location>
        <begin position="1867"/>
        <end position="1902"/>
    </location>
</feature>
<evidence type="ECO:0000256" key="12">
    <source>
        <dbReference type="PROSITE-ProRule" id="PRU00043"/>
    </source>
</evidence>
<dbReference type="PROSITE" id="PS51236">
    <property type="entry name" value="TSP_CTER"/>
    <property type="match status" value="1"/>
</dbReference>
<evidence type="ECO:0000256" key="9">
    <source>
        <dbReference type="ARBA" id="ARBA00023136"/>
    </source>
</evidence>
<proteinExistence type="inferred from homology"/>
<dbReference type="SUPFAM" id="SSF52058">
    <property type="entry name" value="L domain-like"/>
    <property type="match status" value="2"/>
</dbReference>
<dbReference type="InterPro" id="IPR000421">
    <property type="entry name" value="FA58C"/>
</dbReference>
<dbReference type="Pfam" id="PF07699">
    <property type="entry name" value="Ephrin_rec_like"/>
    <property type="match status" value="1"/>
</dbReference>